<protein>
    <submittedName>
        <fullName evidence="1">Uncharacterized protein</fullName>
    </submittedName>
</protein>
<keyword evidence="2" id="KW-1185">Reference proteome</keyword>
<comment type="caution">
    <text evidence="1">The sequence shown here is derived from an EMBL/GenBank/DDBJ whole genome shotgun (WGS) entry which is preliminary data.</text>
</comment>
<dbReference type="AlphaFoldDB" id="A0A9P7B0Q8"/>
<evidence type="ECO:0000313" key="1">
    <source>
        <dbReference type="EMBL" id="KAG0652319.1"/>
    </source>
</evidence>
<dbReference type="OrthoDB" id="2350783at2759"/>
<accession>A0A9P7B0Q8</accession>
<proteinExistence type="predicted"/>
<dbReference type="EMBL" id="VNKQ01000003">
    <property type="protein sequence ID" value="KAG0652319.1"/>
    <property type="molecule type" value="Genomic_DNA"/>
</dbReference>
<dbReference type="Proteomes" id="UP000785200">
    <property type="component" value="Unassembled WGS sequence"/>
</dbReference>
<gene>
    <name evidence="1" type="ORF">D0Z07_0931</name>
</gene>
<name>A0A9P7B0Q8_9HELO</name>
<organism evidence="1 2">
    <name type="scientific">Hyphodiscus hymeniophilus</name>
    <dbReference type="NCBI Taxonomy" id="353542"/>
    <lineage>
        <taxon>Eukaryota</taxon>
        <taxon>Fungi</taxon>
        <taxon>Dikarya</taxon>
        <taxon>Ascomycota</taxon>
        <taxon>Pezizomycotina</taxon>
        <taxon>Leotiomycetes</taxon>
        <taxon>Helotiales</taxon>
        <taxon>Hyphodiscaceae</taxon>
        <taxon>Hyphodiscus</taxon>
    </lineage>
</organism>
<evidence type="ECO:0000313" key="2">
    <source>
        <dbReference type="Proteomes" id="UP000785200"/>
    </source>
</evidence>
<sequence>MSDQNLEVHIRFVSLGLLGQRVAAPQIELQSGTYKKELSTGLGGDREGNMIAFAAEAMILLRDVIKGDAKL</sequence>
<reference evidence="1" key="1">
    <citation type="submission" date="2019-07" db="EMBL/GenBank/DDBJ databases">
        <title>Hyphodiscus hymeniophilus genome sequencing and assembly.</title>
        <authorList>
            <person name="Kramer G."/>
            <person name="Nodwell J."/>
        </authorList>
    </citation>
    <scope>NUCLEOTIDE SEQUENCE</scope>
    <source>
        <strain evidence="1">ATCC 34498</strain>
    </source>
</reference>